<evidence type="ECO:0000256" key="3">
    <source>
        <dbReference type="ARBA" id="ARBA00022475"/>
    </source>
</evidence>
<protein>
    <recommendedName>
        <fullName evidence="9">TRAP transporter small permease protein</fullName>
    </recommendedName>
</protein>
<organism evidence="11 12">
    <name type="scientific">Chelativorans petroleitrophicus</name>
    <dbReference type="NCBI Taxonomy" id="2975484"/>
    <lineage>
        <taxon>Bacteria</taxon>
        <taxon>Pseudomonadati</taxon>
        <taxon>Pseudomonadota</taxon>
        <taxon>Alphaproteobacteria</taxon>
        <taxon>Hyphomicrobiales</taxon>
        <taxon>Phyllobacteriaceae</taxon>
        <taxon>Chelativorans</taxon>
    </lineage>
</organism>
<name>A0A9X2X615_9HYPH</name>
<keyword evidence="3" id="KW-1003">Cell membrane</keyword>
<evidence type="ECO:0000256" key="5">
    <source>
        <dbReference type="ARBA" id="ARBA00022692"/>
    </source>
</evidence>
<feature type="domain" description="Tripartite ATP-independent periplasmic transporters DctQ component" evidence="10">
    <location>
        <begin position="23"/>
        <end position="152"/>
    </location>
</feature>
<dbReference type="GO" id="GO:0005886">
    <property type="term" value="C:plasma membrane"/>
    <property type="evidence" value="ECO:0007669"/>
    <property type="project" value="UniProtKB-SubCell"/>
</dbReference>
<evidence type="ECO:0000256" key="6">
    <source>
        <dbReference type="ARBA" id="ARBA00022989"/>
    </source>
</evidence>
<dbReference type="InterPro" id="IPR055348">
    <property type="entry name" value="DctQ"/>
</dbReference>
<evidence type="ECO:0000256" key="9">
    <source>
        <dbReference type="RuleBase" id="RU369079"/>
    </source>
</evidence>
<evidence type="ECO:0000256" key="1">
    <source>
        <dbReference type="ARBA" id="ARBA00004429"/>
    </source>
</evidence>
<feature type="transmembrane region" description="Helical" evidence="9">
    <location>
        <begin position="12"/>
        <end position="32"/>
    </location>
</feature>
<evidence type="ECO:0000313" key="12">
    <source>
        <dbReference type="Proteomes" id="UP001149009"/>
    </source>
</evidence>
<evidence type="ECO:0000259" key="10">
    <source>
        <dbReference type="Pfam" id="PF04290"/>
    </source>
</evidence>
<accession>A0A9X2X615</accession>
<comment type="similarity">
    <text evidence="8 9">Belongs to the TRAP transporter small permease family.</text>
</comment>
<evidence type="ECO:0000256" key="7">
    <source>
        <dbReference type="ARBA" id="ARBA00023136"/>
    </source>
</evidence>
<dbReference type="Proteomes" id="UP001149009">
    <property type="component" value="Unassembled WGS sequence"/>
</dbReference>
<comment type="subunit">
    <text evidence="9">The complex comprises the extracytoplasmic solute receptor protein and the two transmembrane proteins.</text>
</comment>
<comment type="subcellular location">
    <subcellularLocation>
        <location evidence="1 9">Cell inner membrane</location>
        <topology evidence="1 9">Multi-pass membrane protein</topology>
    </subcellularLocation>
</comment>
<keyword evidence="6 9" id="KW-1133">Transmembrane helix</keyword>
<dbReference type="RefSeq" id="WP_261513922.1">
    <property type="nucleotide sequence ID" value="NZ_JAODNV010000004.1"/>
</dbReference>
<comment type="function">
    <text evidence="9">Part of the tripartite ATP-independent periplasmic (TRAP) transport system.</text>
</comment>
<evidence type="ECO:0000256" key="8">
    <source>
        <dbReference type="ARBA" id="ARBA00038436"/>
    </source>
</evidence>
<dbReference type="Pfam" id="PF04290">
    <property type="entry name" value="DctQ"/>
    <property type="match status" value="1"/>
</dbReference>
<comment type="caution">
    <text evidence="11">The sequence shown here is derived from an EMBL/GenBank/DDBJ whole genome shotgun (WGS) entry which is preliminary data.</text>
</comment>
<keyword evidence="4 9" id="KW-0997">Cell inner membrane</keyword>
<keyword evidence="7 9" id="KW-0472">Membrane</keyword>
<comment type="caution">
    <text evidence="9">Lacks conserved residue(s) required for the propagation of feature annotation.</text>
</comment>
<evidence type="ECO:0000256" key="2">
    <source>
        <dbReference type="ARBA" id="ARBA00022448"/>
    </source>
</evidence>
<feature type="transmembrane region" description="Helical" evidence="9">
    <location>
        <begin position="85"/>
        <end position="107"/>
    </location>
</feature>
<dbReference type="PANTHER" id="PTHR35011:SF2">
    <property type="entry name" value="2,3-DIKETO-L-GULONATE TRAP TRANSPORTER SMALL PERMEASE PROTEIN YIAM"/>
    <property type="match status" value="1"/>
</dbReference>
<dbReference type="GO" id="GO:0022857">
    <property type="term" value="F:transmembrane transporter activity"/>
    <property type="evidence" value="ECO:0007669"/>
    <property type="project" value="UniProtKB-UniRule"/>
</dbReference>
<evidence type="ECO:0000313" key="11">
    <source>
        <dbReference type="EMBL" id="MCT8989218.1"/>
    </source>
</evidence>
<dbReference type="AlphaFoldDB" id="A0A9X2X615"/>
<dbReference type="EMBL" id="JAODNV010000004">
    <property type="protein sequence ID" value="MCT8989218.1"/>
    <property type="molecule type" value="Genomic_DNA"/>
</dbReference>
<evidence type="ECO:0000256" key="4">
    <source>
        <dbReference type="ARBA" id="ARBA00022519"/>
    </source>
</evidence>
<proteinExistence type="inferred from homology"/>
<keyword evidence="2 9" id="KW-0813">Transport</keyword>
<keyword evidence="12" id="KW-1185">Reference proteome</keyword>
<sequence>MNALFMFLRKSEAVLAGTLLLLMVILIFLNGVARMMGHPLNWTIDLATCFFAWGCFLCADIAWRQDGLMSIEILTRRLPPKAARALDYINHMIIAGFLVYVIYAGVWLSWVSRARAFQGMPGVSYSWVTASIVVGGVLLLITTLIRLCSALREDGFVRAPRRKGEASC</sequence>
<dbReference type="PANTHER" id="PTHR35011">
    <property type="entry name" value="2,3-DIKETO-L-GULONATE TRAP TRANSPORTER SMALL PERMEASE PROTEIN YIAM"/>
    <property type="match status" value="1"/>
</dbReference>
<reference evidence="11" key="1">
    <citation type="submission" date="2022-08" db="EMBL/GenBank/DDBJ databases">
        <title>Chelativorans sichuanense sp. nov., a paraffin oil-degrading bacterium isolated from a mixture of oil-based drill cuttings and paddy soil.</title>
        <authorList>
            <person name="Yu J."/>
            <person name="Liu H."/>
            <person name="Chen Q."/>
        </authorList>
    </citation>
    <scope>NUCLEOTIDE SEQUENCE</scope>
    <source>
        <strain evidence="11">SCAU 2101</strain>
    </source>
</reference>
<keyword evidence="5 9" id="KW-0812">Transmembrane</keyword>
<dbReference type="InterPro" id="IPR007387">
    <property type="entry name" value="TRAP_DctQ"/>
</dbReference>
<dbReference type="GO" id="GO:0015740">
    <property type="term" value="P:C4-dicarboxylate transport"/>
    <property type="evidence" value="ECO:0007669"/>
    <property type="project" value="TreeGrafter"/>
</dbReference>
<gene>
    <name evidence="11" type="ORF">NYR54_02740</name>
</gene>
<feature type="transmembrane region" description="Helical" evidence="9">
    <location>
        <begin position="127"/>
        <end position="148"/>
    </location>
</feature>